<dbReference type="AlphaFoldDB" id="A0A846YTQ9"/>
<comment type="caution">
    <text evidence="1">The sequence shown here is derived from an EMBL/GenBank/DDBJ whole genome shotgun (WGS) entry which is preliminary data.</text>
</comment>
<gene>
    <name evidence="1" type="ORF">HGB48_10910</name>
</gene>
<protein>
    <submittedName>
        <fullName evidence="1">Uncharacterized protein</fullName>
    </submittedName>
</protein>
<evidence type="ECO:0000313" key="1">
    <source>
        <dbReference type="EMBL" id="NKZ04260.1"/>
    </source>
</evidence>
<reference evidence="1 2" key="1">
    <citation type="submission" date="2020-04" db="EMBL/GenBank/DDBJ databases">
        <title>MicrobeNet Type strains.</title>
        <authorList>
            <person name="Nicholson A.C."/>
        </authorList>
    </citation>
    <scope>NUCLEOTIDE SEQUENCE [LARGE SCALE GENOMIC DNA]</scope>
    <source>
        <strain evidence="1 2">ATCC BAA-277</strain>
    </source>
</reference>
<dbReference type="RefSeq" id="WP_168444601.1">
    <property type="nucleotide sequence ID" value="NZ_JAAXPI010000011.1"/>
</dbReference>
<evidence type="ECO:0000313" key="2">
    <source>
        <dbReference type="Proteomes" id="UP000579250"/>
    </source>
</evidence>
<name>A0A846YTQ9_9ACTN</name>
<organism evidence="1 2">
    <name type="scientific">Actinomadura latina</name>
    <dbReference type="NCBI Taxonomy" id="163603"/>
    <lineage>
        <taxon>Bacteria</taxon>
        <taxon>Bacillati</taxon>
        <taxon>Actinomycetota</taxon>
        <taxon>Actinomycetes</taxon>
        <taxon>Streptosporangiales</taxon>
        <taxon>Thermomonosporaceae</taxon>
        <taxon>Actinomadura</taxon>
    </lineage>
</organism>
<dbReference type="Proteomes" id="UP000579250">
    <property type="component" value="Unassembled WGS sequence"/>
</dbReference>
<proteinExistence type="predicted"/>
<dbReference type="EMBL" id="JAAXPI010000011">
    <property type="protein sequence ID" value="NKZ04260.1"/>
    <property type="molecule type" value="Genomic_DNA"/>
</dbReference>
<keyword evidence="2" id="KW-1185">Reference proteome</keyword>
<sequence>MDGRSAAAPCRPRRVGAAAALLPLLPGAVRLRGRKSGLDYLCTGYREFFDHIDQPMQVMAALLRSGRDVTEVMNVISRA</sequence>
<accession>A0A846YTQ9</accession>